<sequence>MDNARRLATAVTIARRCVAAVGRDASPDENTADGTVLADAMAFADITASLVEKTRERLDIPDLAPTHRVDILAEWAWPIHTAMLSARPLPAALAEIRDEVEDELQAQGGLVADSLDALDGQVYALTALRVALEFQSQGKLDEAKEWLRLGRESGHLPGKPVNRTRRLTIIGVSLALPVALVVWLIARSGGDPEPPSLPYSMSDYAPACDGKAFPAAPAYAGAAPHNTVVLTAADDDHLPTSQKWALLDTVQSGMDVMKFSRAWRPDEARTVQAVACVDLVRQSDLVQVCNYRHSRDLIRTSLPTQISMFRGYFTVTVIEVRTARRLHHVEVTGDRAVCPQTVALDTSSVHTELTADQLKSAIGHLIDG</sequence>
<feature type="transmembrane region" description="Helical" evidence="1">
    <location>
        <begin position="167"/>
        <end position="186"/>
    </location>
</feature>
<keyword evidence="1" id="KW-1133">Transmembrane helix</keyword>
<keyword evidence="3" id="KW-1185">Reference proteome</keyword>
<keyword evidence="1" id="KW-0472">Membrane</keyword>
<evidence type="ECO:0000313" key="2">
    <source>
        <dbReference type="EMBL" id="SFO31341.1"/>
    </source>
</evidence>
<proteinExistence type="predicted"/>
<name>A0A1I5G765_9ACTN</name>
<accession>A0A1I5G765</accession>
<organism evidence="2 3">
    <name type="scientific">Actinomadura madurae</name>
    <dbReference type="NCBI Taxonomy" id="1993"/>
    <lineage>
        <taxon>Bacteria</taxon>
        <taxon>Bacillati</taxon>
        <taxon>Actinomycetota</taxon>
        <taxon>Actinomycetes</taxon>
        <taxon>Streptosporangiales</taxon>
        <taxon>Thermomonosporaceae</taxon>
        <taxon>Actinomadura</taxon>
    </lineage>
</organism>
<reference evidence="2 3" key="1">
    <citation type="submission" date="2016-10" db="EMBL/GenBank/DDBJ databases">
        <authorList>
            <person name="de Groot N.N."/>
        </authorList>
    </citation>
    <scope>NUCLEOTIDE SEQUENCE [LARGE SCALE GENOMIC DNA]</scope>
    <source>
        <strain evidence="2 3">DSM 43067</strain>
    </source>
</reference>
<protein>
    <submittedName>
        <fullName evidence="2">Uncharacterized protein</fullName>
    </submittedName>
</protein>
<gene>
    <name evidence="2" type="ORF">SAMN04489713_10547</name>
</gene>
<dbReference type="RefSeq" id="WP_143118450.1">
    <property type="nucleotide sequence ID" value="NZ_FOVH01000005.1"/>
</dbReference>
<dbReference type="eggNOG" id="ENOG502ZHXG">
    <property type="taxonomic scope" value="Bacteria"/>
</dbReference>
<evidence type="ECO:0000256" key="1">
    <source>
        <dbReference type="SAM" id="Phobius"/>
    </source>
</evidence>
<keyword evidence="1" id="KW-0812">Transmembrane</keyword>
<dbReference type="InParanoid" id="A0A1I5G765"/>
<dbReference type="AlphaFoldDB" id="A0A1I5G765"/>
<evidence type="ECO:0000313" key="3">
    <source>
        <dbReference type="Proteomes" id="UP000183413"/>
    </source>
</evidence>
<dbReference type="Proteomes" id="UP000183413">
    <property type="component" value="Unassembled WGS sequence"/>
</dbReference>
<dbReference type="EMBL" id="FOVH01000005">
    <property type="protein sequence ID" value="SFO31341.1"/>
    <property type="molecule type" value="Genomic_DNA"/>
</dbReference>
<dbReference type="STRING" id="1993.SAMN04489713_10547"/>